<dbReference type="EMBL" id="QYAD01000003">
    <property type="protein sequence ID" value="MBL3690254.1"/>
    <property type="molecule type" value="Genomic_DNA"/>
</dbReference>
<comment type="caution">
    <text evidence="2">The sequence shown here is derived from an EMBL/GenBank/DDBJ whole genome shotgun (WGS) entry which is preliminary data.</text>
</comment>
<organism evidence="2 3">
    <name type="scientific">Leucobacter chromiireducens subsp. chromiireducens</name>
    <dbReference type="NCBI Taxonomy" id="660067"/>
    <lineage>
        <taxon>Bacteria</taxon>
        <taxon>Bacillati</taxon>
        <taxon>Actinomycetota</taxon>
        <taxon>Actinomycetes</taxon>
        <taxon>Micrococcales</taxon>
        <taxon>Microbacteriaceae</taxon>
        <taxon>Leucobacter</taxon>
    </lineage>
</organism>
<name>A0ABS1SQ27_9MICO</name>
<protein>
    <submittedName>
        <fullName evidence="2">Uncharacterized protein</fullName>
    </submittedName>
</protein>
<proteinExistence type="predicted"/>
<dbReference type="Proteomes" id="UP001646141">
    <property type="component" value="Unassembled WGS sequence"/>
</dbReference>
<feature type="region of interest" description="Disordered" evidence="1">
    <location>
        <begin position="112"/>
        <end position="150"/>
    </location>
</feature>
<dbReference type="RefSeq" id="WP_202382365.1">
    <property type="nucleotide sequence ID" value="NZ_BAAAMA010000001.1"/>
</dbReference>
<keyword evidence="3" id="KW-1185">Reference proteome</keyword>
<evidence type="ECO:0000313" key="2">
    <source>
        <dbReference type="EMBL" id="MBL3690254.1"/>
    </source>
</evidence>
<evidence type="ECO:0000256" key="1">
    <source>
        <dbReference type="SAM" id="MobiDB-lite"/>
    </source>
</evidence>
<evidence type="ECO:0000313" key="3">
    <source>
        <dbReference type="Proteomes" id="UP001646141"/>
    </source>
</evidence>
<gene>
    <name evidence="2" type="ORF">D3226_09805</name>
</gene>
<accession>A0ABS1SQ27</accession>
<sequence>MEQPAARDSIMNRYGSLDEALVHRKASVPNRVFLRRLLSRMPIDRLMRTEGGILVERSDGAPAVQIFRGYTVGFQSEEEIIAVVGEAAPRWRSVRTPGAWAVDHPDHGRGVAAETESMEPLGGAKKARSGSRRTAAAKPKAEPKAKPAAAPERVQPVCPNCFMLMALSGVCGNCA</sequence>
<reference evidence="2 3" key="1">
    <citation type="submission" date="2018-09" db="EMBL/GenBank/DDBJ databases">
        <title>Comparative genomics of Leucobacter spp.</title>
        <authorList>
            <person name="Reis A.C."/>
            <person name="Kolvenbach B.A."/>
            <person name="Corvini P.F.X."/>
            <person name="Nunes O.C."/>
        </authorList>
    </citation>
    <scope>NUCLEOTIDE SEQUENCE [LARGE SCALE GENOMIC DNA]</scope>
    <source>
        <strain evidence="2 3">L-1</strain>
    </source>
</reference>